<dbReference type="PANTHER" id="PTHR11733:SF167">
    <property type="entry name" value="FI17812P1-RELATED"/>
    <property type="match status" value="1"/>
</dbReference>
<evidence type="ECO:0000259" key="10">
    <source>
        <dbReference type="Pfam" id="PF01431"/>
    </source>
</evidence>
<dbReference type="GO" id="GO:0016485">
    <property type="term" value="P:protein processing"/>
    <property type="evidence" value="ECO:0007669"/>
    <property type="project" value="TreeGrafter"/>
</dbReference>
<feature type="transmembrane region" description="Helical" evidence="9">
    <location>
        <begin position="92"/>
        <end position="113"/>
    </location>
</feature>
<gene>
    <name evidence="12" type="ORF">SeLEV6574_g00552</name>
</gene>
<comment type="cofactor">
    <cofactor evidence="1">
        <name>Zn(2+)</name>
        <dbReference type="ChEBI" id="CHEBI:29105"/>
    </cofactor>
</comment>
<keyword evidence="9" id="KW-0472">Membrane</keyword>
<evidence type="ECO:0000313" key="13">
    <source>
        <dbReference type="Proteomes" id="UP000320475"/>
    </source>
</evidence>
<proteinExistence type="inferred from homology"/>
<dbReference type="GO" id="GO:0046872">
    <property type="term" value="F:metal ion binding"/>
    <property type="evidence" value="ECO:0007669"/>
    <property type="project" value="UniProtKB-KW"/>
</dbReference>
<dbReference type="EMBL" id="QEAM01000009">
    <property type="protein sequence ID" value="TPX51058.1"/>
    <property type="molecule type" value="Genomic_DNA"/>
</dbReference>
<dbReference type="InterPro" id="IPR000718">
    <property type="entry name" value="Peptidase_M13"/>
</dbReference>
<evidence type="ECO:0000256" key="8">
    <source>
        <dbReference type="SAM" id="MobiDB-lite"/>
    </source>
</evidence>
<feature type="domain" description="Peptidase M13 N-terminal" evidence="11">
    <location>
        <begin position="152"/>
        <end position="553"/>
    </location>
</feature>
<keyword evidence="9" id="KW-1133">Transmembrane helix</keyword>
<dbReference type="InterPro" id="IPR008753">
    <property type="entry name" value="Peptidase_M13_N"/>
</dbReference>
<protein>
    <recommendedName>
        <fullName evidence="14">Endothelin-converting enzyme</fullName>
    </recommendedName>
</protein>
<dbReference type="PRINTS" id="PR00786">
    <property type="entry name" value="NEPRILYSIN"/>
</dbReference>
<dbReference type="GO" id="GO:0005886">
    <property type="term" value="C:plasma membrane"/>
    <property type="evidence" value="ECO:0007669"/>
    <property type="project" value="TreeGrafter"/>
</dbReference>
<feature type="region of interest" description="Disordered" evidence="8">
    <location>
        <begin position="1"/>
        <end position="79"/>
    </location>
</feature>
<evidence type="ECO:0000256" key="5">
    <source>
        <dbReference type="ARBA" id="ARBA00022801"/>
    </source>
</evidence>
<feature type="compositionally biased region" description="Polar residues" evidence="8">
    <location>
        <begin position="7"/>
        <end position="17"/>
    </location>
</feature>
<dbReference type="Pfam" id="PF01431">
    <property type="entry name" value="Peptidase_M13"/>
    <property type="match status" value="1"/>
</dbReference>
<dbReference type="SUPFAM" id="SSF55486">
    <property type="entry name" value="Metalloproteases ('zincins'), catalytic domain"/>
    <property type="match status" value="1"/>
</dbReference>
<keyword evidence="5" id="KW-0378">Hydrolase</keyword>
<keyword evidence="3" id="KW-0645">Protease</keyword>
<dbReference type="Gene3D" id="3.40.390.10">
    <property type="entry name" value="Collagenase (Catalytic Domain)"/>
    <property type="match status" value="1"/>
</dbReference>
<keyword evidence="7" id="KW-0482">Metalloprotease</keyword>
<accession>A0A507DJH5</accession>
<evidence type="ECO:0000256" key="4">
    <source>
        <dbReference type="ARBA" id="ARBA00022723"/>
    </source>
</evidence>
<dbReference type="PANTHER" id="PTHR11733">
    <property type="entry name" value="ZINC METALLOPROTEASE FAMILY M13 NEPRILYSIN-RELATED"/>
    <property type="match status" value="1"/>
</dbReference>
<evidence type="ECO:0008006" key="14">
    <source>
        <dbReference type="Google" id="ProtNLM"/>
    </source>
</evidence>
<evidence type="ECO:0000256" key="9">
    <source>
        <dbReference type="SAM" id="Phobius"/>
    </source>
</evidence>
<evidence type="ECO:0000259" key="11">
    <source>
        <dbReference type="Pfam" id="PF05649"/>
    </source>
</evidence>
<dbReference type="OrthoDB" id="6475849at2759"/>
<comment type="caution">
    <text evidence="12">The sequence shown here is derived from an EMBL/GenBank/DDBJ whole genome shotgun (WGS) entry which is preliminary data.</text>
</comment>
<dbReference type="VEuPathDB" id="FungiDB:SeMB42_g01407"/>
<sequence>MKPSPAPRQNSSSTNRQLEGLRRRPLVKAQGVLGSSSTTGHSVWTPYQTNMSTNQAPAGGADDETAPLLRGDANLGGTSSSRPKFERLFSKVFWILLAISLGVLAIFAVWLIAPRDHDGDRDNDNRHEPCLTADCVISAARILKAMDDSVDPCDDFFSFSCNGWTRSYPIPPSKSRIGTFDNLQDENQLILKTVLESPYPLDDELQPDEQVIDKYIFANISSLYQSCMNESVIDSRGAEPIEALLERATAFFPLADRKGKLSLLNLTASLAAFHDIGLSPFFGIIVGPDAKQPEVNVINMVQSGLGLPSKDYYKDDKVMAVYQDAMAELFKLLSLRKLVDWTMDNFAAGVVSLEKEIAKISWDPEQLQQPALTYNPYQVGQISTLLPKVDWLHYFQSRFPEARYPNVIANNTILIVEPPSYYINLTKVIEATKPVVLQNYMIWHLVKRYSTYLASDLRSPVKKINAQLSGTNVDPPRYETCLKIVDGVSGMAAGKYFVKKAFGGDSKQAVERGIDNVKQSMINRLQELQWVDDETRQEGIEKVKSLRRKIGYPEYIMKPSALAAKYSGLWRFVTDRYFENIVQSDQWDVQDNLAKILKPVDFDEFDMTPSTVNAYYNPPLNEIVFPAGILGGSFYSRNQPIYLNYGGIGSVISHELTHAFDNNGREFDSRGRLRDWWTNATAVEFEKLSTCFINQYDNYTIIDPDGNPQHLNGHLTLGENLADNGIMRSYEAYQMDVQTDKSANDQSMPGLQQYSKDQLFYLAFAQVWCGSVRPEQALARLRSDPHSPGRYRVNGVVSNSAHFAEAFQCPENSKMNPSKKCLLW</sequence>
<feature type="compositionally biased region" description="Polar residues" evidence="8">
    <location>
        <begin position="33"/>
        <end position="56"/>
    </location>
</feature>
<dbReference type="CDD" id="cd08662">
    <property type="entry name" value="M13"/>
    <property type="match status" value="1"/>
</dbReference>
<evidence type="ECO:0000256" key="1">
    <source>
        <dbReference type="ARBA" id="ARBA00001947"/>
    </source>
</evidence>
<dbReference type="PROSITE" id="PS51885">
    <property type="entry name" value="NEPRILYSIN"/>
    <property type="match status" value="1"/>
</dbReference>
<dbReference type="Gene3D" id="1.10.1380.10">
    <property type="entry name" value="Neutral endopeptidase , domain2"/>
    <property type="match status" value="1"/>
</dbReference>
<organism evidence="12 13">
    <name type="scientific">Synchytrium endobioticum</name>
    <dbReference type="NCBI Taxonomy" id="286115"/>
    <lineage>
        <taxon>Eukaryota</taxon>
        <taxon>Fungi</taxon>
        <taxon>Fungi incertae sedis</taxon>
        <taxon>Chytridiomycota</taxon>
        <taxon>Chytridiomycota incertae sedis</taxon>
        <taxon>Chytridiomycetes</taxon>
        <taxon>Synchytriales</taxon>
        <taxon>Synchytriaceae</taxon>
        <taxon>Synchytrium</taxon>
    </lineage>
</organism>
<comment type="similarity">
    <text evidence="2">Belongs to the peptidase M13 family.</text>
</comment>
<dbReference type="InterPro" id="IPR018497">
    <property type="entry name" value="Peptidase_M13_C"/>
</dbReference>
<dbReference type="GO" id="GO:0004222">
    <property type="term" value="F:metalloendopeptidase activity"/>
    <property type="evidence" value="ECO:0007669"/>
    <property type="project" value="InterPro"/>
</dbReference>
<evidence type="ECO:0000313" key="12">
    <source>
        <dbReference type="EMBL" id="TPX51058.1"/>
    </source>
</evidence>
<dbReference type="AlphaFoldDB" id="A0A507DJH5"/>
<name>A0A507DJH5_9FUNG</name>
<reference evidence="12 13" key="1">
    <citation type="journal article" date="2019" name="Sci. Rep.">
        <title>Comparative genomics of chytrid fungi reveal insights into the obligate biotrophic and pathogenic lifestyle of Synchytrium endobioticum.</title>
        <authorList>
            <person name="van de Vossenberg B.T.L.H."/>
            <person name="Warris S."/>
            <person name="Nguyen H.D.T."/>
            <person name="van Gent-Pelzer M.P.E."/>
            <person name="Joly D.L."/>
            <person name="van de Geest H.C."/>
            <person name="Bonants P.J.M."/>
            <person name="Smith D.S."/>
            <person name="Levesque C.A."/>
            <person name="van der Lee T.A.J."/>
        </authorList>
    </citation>
    <scope>NUCLEOTIDE SEQUENCE [LARGE SCALE GENOMIC DNA]</scope>
    <source>
        <strain evidence="12 13">LEV6574</strain>
    </source>
</reference>
<evidence type="ECO:0000256" key="2">
    <source>
        <dbReference type="ARBA" id="ARBA00007357"/>
    </source>
</evidence>
<feature type="domain" description="Peptidase M13 C-terminal" evidence="10">
    <location>
        <begin position="613"/>
        <end position="821"/>
    </location>
</feature>
<evidence type="ECO:0000256" key="7">
    <source>
        <dbReference type="ARBA" id="ARBA00023049"/>
    </source>
</evidence>
<keyword evidence="9" id="KW-0812">Transmembrane</keyword>
<dbReference type="InterPro" id="IPR042089">
    <property type="entry name" value="Peptidase_M13_dom_2"/>
</dbReference>
<keyword evidence="6" id="KW-0862">Zinc</keyword>
<evidence type="ECO:0000256" key="6">
    <source>
        <dbReference type="ARBA" id="ARBA00022833"/>
    </source>
</evidence>
<dbReference type="Pfam" id="PF05649">
    <property type="entry name" value="Peptidase_M13_N"/>
    <property type="match status" value="1"/>
</dbReference>
<keyword evidence="4" id="KW-0479">Metal-binding</keyword>
<dbReference type="InterPro" id="IPR024079">
    <property type="entry name" value="MetalloPept_cat_dom_sf"/>
</dbReference>
<dbReference type="Proteomes" id="UP000320475">
    <property type="component" value="Unassembled WGS sequence"/>
</dbReference>
<evidence type="ECO:0000256" key="3">
    <source>
        <dbReference type="ARBA" id="ARBA00022670"/>
    </source>
</evidence>